<comment type="caution">
    <text evidence="1">The sequence shown here is derived from an EMBL/GenBank/DDBJ whole genome shotgun (WGS) entry which is preliminary data.</text>
</comment>
<dbReference type="PANTHER" id="PTHR35218">
    <property type="entry name" value="RNASE H DOMAIN-CONTAINING PROTEIN"/>
    <property type="match status" value="1"/>
</dbReference>
<reference evidence="1 2" key="1">
    <citation type="journal article" date="2014" name="Nat. Genet.">
        <title>Genome sequence of the hot pepper provides insights into the evolution of pungency in Capsicum species.</title>
        <authorList>
            <person name="Kim S."/>
            <person name="Park M."/>
            <person name="Yeom S.I."/>
            <person name="Kim Y.M."/>
            <person name="Lee J.M."/>
            <person name="Lee H.A."/>
            <person name="Seo E."/>
            <person name="Choi J."/>
            <person name="Cheong K."/>
            <person name="Kim K.T."/>
            <person name="Jung K."/>
            <person name="Lee G.W."/>
            <person name="Oh S.K."/>
            <person name="Bae C."/>
            <person name="Kim S.B."/>
            <person name="Lee H.Y."/>
            <person name="Kim S.Y."/>
            <person name="Kim M.S."/>
            <person name="Kang B.C."/>
            <person name="Jo Y.D."/>
            <person name="Yang H.B."/>
            <person name="Jeong H.J."/>
            <person name="Kang W.H."/>
            <person name="Kwon J.K."/>
            <person name="Shin C."/>
            <person name="Lim J.Y."/>
            <person name="Park J.H."/>
            <person name="Huh J.H."/>
            <person name="Kim J.S."/>
            <person name="Kim B.D."/>
            <person name="Cohen O."/>
            <person name="Paran I."/>
            <person name="Suh M.C."/>
            <person name="Lee S.B."/>
            <person name="Kim Y.K."/>
            <person name="Shin Y."/>
            <person name="Noh S.J."/>
            <person name="Park J."/>
            <person name="Seo Y.S."/>
            <person name="Kwon S.Y."/>
            <person name="Kim H.A."/>
            <person name="Park J.M."/>
            <person name="Kim H.J."/>
            <person name="Choi S.B."/>
            <person name="Bosland P.W."/>
            <person name="Reeves G."/>
            <person name="Jo S.H."/>
            <person name="Lee B.W."/>
            <person name="Cho H.T."/>
            <person name="Choi H.S."/>
            <person name="Lee M.S."/>
            <person name="Yu Y."/>
            <person name="Do Choi Y."/>
            <person name="Park B.S."/>
            <person name="van Deynze A."/>
            <person name="Ashrafi H."/>
            <person name="Hill T."/>
            <person name="Kim W.T."/>
            <person name="Pai H.S."/>
            <person name="Ahn H.K."/>
            <person name="Yeam I."/>
            <person name="Giovannoni J.J."/>
            <person name="Rose J.K."/>
            <person name="Sorensen I."/>
            <person name="Lee S.J."/>
            <person name="Kim R.W."/>
            <person name="Choi I.Y."/>
            <person name="Choi B.S."/>
            <person name="Lim J.S."/>
            <person name="Lee Y.H."/>
            <person name="Choi D."/>
        </authorList>
    </citation>
    <scope>NUCLEOTIDE SEQUENCE [LARGE SCALE GENOMIC DNA]</scope>
    <source>
        <strain evidence="2">cv. CM334</strain>
    </source>
</reference>
<dbReference type="AlphaFoldDB" id="A0A2G2Y672"/>
<evidence type="ECO:0000313" key="1">
    <source>
        <dbReference type="EMBL" id="PHT65234.1"/>
    </source>
</evidence>
<reference evidence="1 2" key="2">
    <citation type="journal article" date="2017" name="Genome Biol.">
        <title>New reference genome sequences of hot pepper reveal the massive evolution of plant disease-resistance genes by retroduplication.</title>
        <authorList>
            <person name="Kim S."/>
            <person name="Park J."/>
            <person name="Yeom S.I."/>
            <person name="Kim Y.M."/>
            <person name="Seo E."/>
            <person name="Kim K.T."/>
            <person name="Kim M.S."/>
            <person name="Lee J.M."/>
            <person name="Cheong K."/>
            <person name="Shin H.S."/>
            <person name="Kim S.B."/>
            <person name="Han K."/>
            <person name="Lee J."/>
            <person name="Park M."/>
            <person name="Lee H.A."/>
            <person name="Lee H.Y."/>
            <person name="Lee Y."/>
            <person name="Oh S."/>
            <person name="Lee J.H."/>
            <person name="Choi E."/>
            <person name="Choi E."/>
            <person name="Lee S.E."/>
            <person name="Jeon J."/>
            <person name="Kim H."/>
            <person name="Choi G."/>
            <person name="Song H."/>
            <person name="Lee J."/>
            <person name="Lee S.C."/>
            <person name="Kwon J.K."/>
            <person name="Lee H.Y."/>
            <person name="Koo N."/>
            <person name="Hong Y."/>
            <person name="Kim R.W."/>
            <person name="Kang W.H."/>
            <person name="Huh J.H."/>
            <person name="Kang B.C."/>
            <person name="Yang T.J."/>
            <person name="Lee Y.H."/>
            <person name="Bennetzen J.L."/>
            <person name="Choi D."/>
        </authorList>
    </citation>
    <scope>NUCLEOTIDE SEQUENCE [LARGE SCALE GENOMIC DNA]</scope>
    <source>
        <strain evidence="2">cv. CM334</strain>
    </source>
</reference>
<protein>
    <recommendedName>
        <fullName evidence="3">Endonuclease/exonuclease/phosphatase domain-containing protein</fullName>
    </recommendedName>
</protein>
<dbReference type="PANTHER" id="PTHR35218:SF9">
    <property type="entry name" value="ENDONUCLEASE_EXONUCLEASE_PHOSPHATASE DOMAIN-CONTAINING PROTEIN"/>
    <property type="match status" value="1"/>
</dbReference>
<dbReference type="Gene3D" id="3.60.10.10">
    <property type="entry name" value="Endonuclease/exonuclease/phosphatase"/>
    <property type="match status" value="1"/>
</dbReference>
<dbReference type="SUPFAM" id="SSF56219">
    <property type="entry name" value="DNase I-like"/>
    <property type="match status" value="1"/>
</dbReference>
<organism evidence="1 2">
    <name type="scientific">Capsicum annuum</name>
    <name type="common">Capsicum pepper</name>
    <dbReference type="NCBI Taxonomy" id="4072"/>
    <lineage>
        <taxon>Eukaryota</taxon>
        <taxon>Viridiplantae</taxon>
        <taxon>Streptophyta</taxon>
        <taxon>Embryophyta</taxon>
        <taxon>Tracheophyta</taxon>
        <taxon>Spermatophyta</taxon>
        <taxon>Magnoliopsida</taxon>
        <taxon>eudicotyledons</taxon>
        <taxon>Gunneridae</taxon>
        <taxon>Pentapetalae</taxon>
        <taxon>asterids</taxon>
        <taxon>lamiids</taxon>
        <taxon>Solanales</taxon>
        <taxon>Solanaceae</taxon>
        <taxon>Solanoideae</taxon>
        <taxon>Capsiceae</taxon>
        <taxon>Capsicum</taxon>
    </lineage>
</organism>
<dbReference type="EMBL" id="AYRZ02000012">
    <property type="protein sequence ID" value="PHT65234.1"/>
    <property type="molecule type" value="Genomic_DNA"/>
</dbReference>
<name>A0A2G2Y672_CAPAN</name>
<dbReference type="Gramene" id="PHT65234">
    <property type="protein sequence ID" value="PHT65234"/>
    <property type="gene ID" value="T459_29659"/>
</dbReference>
<dbReference type="InterPro" id="IPR036691">
    <property type="entry name" value="Endo/exonu/phosph_ase_sf"/>
</dbReference>
<keyword evidence="2" id="KW-1185">Reference proteome</keyword>
<gene>
    <name evidence="1" type="ORF">T459_29659</name>
</gene>
<sequence length="122" mass="14388">MAHDWEMESNYQKAVNGSIWVMWDPNWFEVSFHYVDAQFIHCHVNERQGDLNCFVTVVYGYNEIEHRQSSWQELQHIAIGISIPWLIIGDFNAMLTLQDRPLGIRLLMLKLELIMSALQGFF</sequence>
<evidence type="ECO:0000313" key="2">
    <source>
        <dbReference type="Proteomes" id="UP000222542"/>
    </source>
</evidence>
<dbReference type="Proteomes" id="UP000222542">
    <property type="component" value="Unassembled WGS sequence"/>
</dbReference>
<accession>A0A2G2Y672</accession>
<proteinExistence type="predicted"/>
<evidence type="ECO:0008006" key="3">
    <source>
        <dbReference type="Google" id="ProtNLM"/>
    </source>
</evidence>